<dbReference type="InterPro" id="IPR021109">
    <property type="entry name" value="Peptidase_aspartic_dom_sf"/>
</dbReference>
<reference evidence="2 3" key="1">
    <citation type="submission" date="2018-08" db="EMBL/GenBank/DDBJ databases">
        <title>A genome reference for cultivated species of the human gut microbiota.</title>
        <authorList>
            <person name="Zou Y."/>
            <person name="Xue W."/>
            <person name="Luo G."/>
        </authorList>
    </citation>
    <scope>NUCLEOTIDE SEQUENCE [LARGE SCALE GENOMIC DNA]</scope>
    <source>
        <strain evidence="2 3">AF14-49</strain>
    </source>
</reference>
<organism evidence="2 3">
    <name type="scientific">Butyricimonas virosa</name>
    <dbReference type="NCBI Taxonomy" id="544645"/>
    <lineage>
        <taxon>Bacteria</taxon>
        <taxon>Pseudomonadati</taxon>
        <taxon>Bacteroidota</taxon>
        <taxon>Bacteroidia</taxon>
        <taxon>Bacteroidales</taxon>
        <taxon>Odoribacteraceae</taxon>
        <taxon>Butyricimonas</taxon>
    </lineage>
</organism>
<accession>A0A412WZU7</accession>
<dbReference type="EMBL" id="QRZA01000013">
    <property type="protein sequence ID" value="RGV33389.1"/>
    <property type="molecule type" value="Genomic_DNA"/>
</dbReference>
<sequence>MRIVVLLLLGFMTSLPVVTIAQQTTRRICDTIHYEYVHDKIIIPVIVNGVKVKYIVDTGGQTGTIRENAVEMKAMSGGTSRGVSDLNGMSLAYEEAVLSNVQLSSNYKLTQMKSMVFPSNGFFRELGVVGILGSDAFAQAVVTFDAREQIMIINYPYRPDGLKISEGVAIYPGQTSHPIVDVDFGGIMKRVLFDTGANGLLILSADDYEDLKDKVENRLLSRGIGISGVGIGGFDLKNTMEMKKVSIGELNFVGKEFNNMESVTCKGSSLMGVDMLKYGKVVIDYMRNRFYFFPYESRTEDMTGELKNWNVGILPVKGHFEITAVWDSAKDLVALGDQVIRVNGKNLSELKQSQLEVEALLDTVEGDVTEIVILKDGKEKKVEIKRM</sequence>
<feature type="chain" id="PRO_5019064375" description="PDZ domain-containing protein" evidence="1">
    <location>
        <begin position="22"/>
        <end position="387"/>
    </location>
</feature>
<protein>
    <recommendedName>
        <fullName evidence="4">PDZ domain-containing protein</fullName>
    </recommendedName>
</protein>
<comment type="caution">
    <text evidence="2">The sequence shown here is derived from an EMBL/GenBank/DDBJ whole genome shotgun (WGS) entry which is preliminary data.</text>
</comment>
<dbReference type="Gene3D" id="2.40.70.10">
    <property type="entry name" value="Acid Proteases"/>
    <property type="match status" value="2"/>
</dbReference>
<evidence type="ECO:0000313" key="2">
    <source>
        <dbReference type="EMBL" id="RGV33389.1"/>
    </source>
</evidence>
<dbReference type="Proteomes" id="UP000283589">
    <property type="component" value="Unassembled WGS sequence"/>
</dbReference>
<name>A0A412WZU7_9BACT</name>
<evidence type="ECO:0000256" key="1">
    <source>
        <dbReference type="SAM" id="SignalP"/>
    </source>
</evidence>
<proteinExistence type="predicted"/>
<dbReference type="STRING" id="1121130.GCA_000519105_02070"/>
<feature type="signal peptide" evidence="1">
    <location>
        <begin position="1"/>
        <end position="21"/>
    </location>
</feature>
<dbReference type="RefSeq" id="WP_118260604.1">
    <property type="nucleotide sequence ID" value="NZ_CALBWO010000017.1"/>
</dbReference>
<evidence type="ECO:0008006" key="4">
    <source>
        <dbReference type="Google" id="ProtNLM"/>
    </source>
</evidence>
<evidence type="ECO:0000313" key="3">
    <source>
        <dbReference type="Proteomes" id="UP000283589"/>
    </source>
</evidence>
<gene>
    <name evidence="2" type="ORF">DWW18_10890</name>
</gene>
<dbReference type="AlphaFoldDB" id="A0A412WZU7"/>
<keyword evidence="1" id="KW-0732">Signal</keyword>